<evidence type="ECO:0000313" key="4">
    <source>
        <dbReference type="Proteomes" id="UP001232973"/>
    </source>
</evidence>
<dbReference type="RefSeq" id="WP_274457018.1">
    <property type="nucleotide sequence ID" value="NZ_CP067097.1"/>
</dbReference>
<sequence length="277" mass="31610">MRKIRELPRLKYEEGLSIRKVGQSLSISHSTVLELVRRFEASQWSWPLPEDIDEATLKEVLYPPPARNEVKDPVDWAWVHAELRKKGVTLTLLWEEYARTHKRPYGYSRFCEIYREWTTEREVAAPQHHKAGEKVFVDFAGPTVPIIDSETGEIHDAQIFVAVLGASSYAYVEGCRSQDVPSLIQAVCNTLEFWGAPAIIVPDNLKAAVTKPSRYEPEIQSSFQQMAEHYRLAVIPARPRRPKDYPDDLVIPKFCNGRPEGRTIYTACSNRGLEDSG</sequence>
<organism evidence="3 4">
    <name type="scientific">Alicyclobacillus cycloheptanicus</name>
    <dbReference type="NCBI Taxonomy" id="1457"/>
    <lineage>
        <taxon>Bacteria</taxon>
        <taxon>Bacillati</taxon>
        <taxon>Bacillota</taxon>
        <taxon>Bacilli</taxon>
        <taxon>Bacillales</taxon>
        <taxon>Alicyclobacillaceae</taxon>
        <taxon>Alicyclobacillus</taxon>
    </lineage>
</organism>
<comment type="caution">
    <text evidence="3">The sequence shown here is derived from an EMBL/GenBank/DDBJ whole genome shotgun (WGS) entry which is preliminary data.</text>
</comment>
<evidence type="ECO:0000259" key="2">
    <source>
        <dbReference type="PROSITE" id="PS50994"/>
    </source>
</evidence>
<dbReference type="PROSITE" id="PS50994">
    <property type="entry name" value="INTEGRASE"/>
    <property type="match status" value="1"/>
</dbReference>
<feature type="domain" description="HTH IS408-type" evidence="1">
    <location>
        <begin position="4"/>
        <end position="83"/>
    </location>
</feature>
<dbReference type="PROSITE" id="PS50532">
    <property type="entry name" value="HTH_IS408"/>
    <property type="match status" value="1"/>
</dbReference>
<proteinExistence type="predicted"/>
<dbReference type="Proteomes" id="UP001232973">
    <property type="component" value="Unassembled WGS sequence"/>
</dbReference>
<keyword evidence="4" id="KW-1185">Reference proteome</keyword>
<dbReference type="PANTHER" id="PTHR35004">
    <property type="entry name" value="TRANSPOSASE RV3428C-RELATED"/>
    <property type="match status" value="1"/>
</dbReference>
<dbReference type="InterPro" id="IPR001584">
    <property type="entry name" value="Integrase_cat-core"/>
</dbReference>
<dbReference type="InterPro" id="IPR017895">
    <property type="entry name" value="HTH_IS408/IS1162_type"/>
</dbReference>
<reference evidence="3 4" key="1">
    <citation type="submission" date="2023-07" db="EMBL/GenBank/DDBJ databases">
        <title>Genomic Encyclopedia of Type Strains, Phase IV (KMG-IV): sequencing the most valuable type-strain genomes for metagenomic binning, comparative biology and taxonomic classification.</title>
        <authorList>
            <person name="Goeker M."/>
        </authorList>
    </citation>
    <scope>NUCLEOTIDE SEQUENCE [LARGE SCALE GENOMIC DNA]</scope>
    <source>
        <strain evidence="3 4">DSM 4006</strain>
    </source>
</reference>
<evidence type="ECO:0000313" key="3">
    <source>
        <dbReference type="EMBL" id="MDQ0191525.1"/>
    </source>
</evidence>
<dbReference type="EMBL" id="JAUSTP010000050">
    <property type="protein sequence ID" value="MDQ0191525.1"/>
    <property type="molecule type" value="Genomic_DNA"/>
</dbReference>
<gene>
    <name evidence="3" type="ORF">J2S03_003396</name>
</gene>
<evidence type="ECO:0000259" key="1">
    <source>
        <dbReference type="PROSITE" id="PS50532"/>
    </source>
</evidence>
<dbReference type="NCBIfam" id="NF033546">
    <property type="entry name" value="transpos_IS21"/>
    <property type="match status" value="1"/>
</dbReference>
<name>A0ABT9XN20_9BACL</name>
<protein>
    <submittedName>
        <fullName evidence="3">Transposase</fullName>
    </submittedName>
</protein>
<accession>A0ABT9XN20</accession>
<feature type="domain" description="Integrase catalytic" evidence="2">
    <location>
        <begin position="122"/>
        <end position="244"/>
    </location>
</feature>
<dbReference type="PANTHER" id="PTHR35004:SF8">
    <property type="entry name" value="TRANSPOSASE RV3428C-RELATED"/>
    <property type="match status" value="1"/>
</dbReference>